<dbReference type="AlphaFoldDB" id="A0A414BVJ4"/>
<evidence type="ECO:0000313" key="1">
    <source>
        <dbReference type="EMBL" id="RHC82641.1"/>
    </source>
</evidence>
<accession>A0A414BVJ4</accession>
<reference evidence="1 2" key="1">
    <citation type="submission" date="2018-08" db="EMBL/GenBank/DDBJ databases">
        <title>A genome reference for cultivated species of the human gut microbiota.</title>
        <authorList>
            <person name="Zou Y."/>
            <person name="Xue W."/>
            <person name="Luo G."/>
        </authorList>
    </citation>
    <scope>NUCLEOTIDE SEQUENCE [LARGE SCALE GENOMIC DNA]</scope>
    <source>
        <strain evidence="1 2">AM34-17</strain>
    </source>
</reference>
<comment type="caution">
    <text evidence="1">The sequence shown here is derived from an EMBL/GenBank/DDBJ whole genome shotgun (WGS) entry which is preliminary data.</text>
</comment>
<dbReference type="EMBL" id="QSII01000020">
    <property type="protein sequence ID" value="RHC82641.1"/>
    <property type="molecule type" value="Genomic_DNA"/>
</dbReference>
<protein>
    <submittedName>
        <fullName evidence="1">Uncharacterized protein</fullName>
    </submittedName>
</protein>
<name>A0A414BVJ4_9BACT</name>
<sequence>MPSFFMKHVTYFASNRQKKCRRFPFTGFLHPDVNGLDTRVRMISRPGCQWVYLIMLLKISHVKKNIGQAVNDSMIDGKGIHHTYYHCFCPLIFN</sequence>
<organism evidence="1 2">
    <name type="scientific">Parabacteroides merdae</name>
    <dbReference type="NCBI Taxonomy" id="46503"/>
    <lineage>
        <taxon>Bacteria</taxon>
        <taxon>Pseudomonadati</taxon>
        <taxon>Bacteroidota</taxon>
        <taxon>Bacteroidia</taxon>
        <taxon>Bacteroidales</taxon>
        <taxon>Tannerellaceae</taxon>
        <taxon>Parabacteroides</taxon>
    </lineage>
</organism>
<dbReference type="Proteomes" id="UP000286260">
    <property type="component" value="Unassembled WGS sequence"/>
</dbReference>
<gene>
    <name evidence="1" type="ORF">DW828_13900</name>
</gene>
<proteinExistence type="predicted"/>
<evidence type="ECO:0000313" key="2">
    <source>
        <dbReference type="Proteomes" id="UP000286260"/>
    </source>
</evidence>